<organism evidence="3 4">
    <name type="scientific">Anabaena lutea FACHB-196</name>
    <dbReference type="NCBI Taxonomy" id="2692881"/>
    <lineage>
        <taxon>Bacteria</taxon>
        <taxon>Bacillati</taxon>
        <taxon>Cyanobacteriota</taxon>
        <taxon>Cyanophyceae</taxon>
        <taxon>Nostocales</taxon>
        <taxon>Nostocaceae</taxon>
        <taxon>Anabaena</taxon>
    </lineage>
</organism>
<keyword evidence="1" id="KW-0732">Signal</keyword>
<dbReference type="EMBL" id="JACJST010000004">
    <property type="protein sequence ID" value="MBD2567418.1"/>
    <property type="molecule type" value="Genomic_DNA"/>
</dbReference>
<feature type="chain" id="PRO_5047249138" evidence="1">
    <location>
        <begin position="35"/>
        <end position="274"/>
    </location>
</feature>
<dbReference type="Proteomes" id="UP000640531">
    <property type="component" value="Unassembled WGS sequence"/>
</dbReference>
<proteinExistence type="predicted"/>
<feature type="domain" description="Ice-binding protein C-terminal" evidence="2">
    <location>
        <begin position="242"/>
        <end position="266"/>
    </location>
</feature>
<evidence type="ECO:0000313" key="3">
    <source>
        <dbReference type="EMBL" id="MBD2567418.1"/>
    </source>
</evidence>
<dbReference type="InterPro" id="IPR013424">
    <property type="entry name" value="Ice-binding_C"/>
</dbReference>
<evidence type="ECO:0000313" key="4">
    <source>
        <dbReference type="Proteomes" id="UP000640531"/>
    </source>
</evidence>
<gene>
    <name evidence="3" type="ORF">H6G59_05785</name>
</gene>
<reference evidence="3 4" key="1">
    <citation type="journal article" date="2020" name="ISME J.">
        <title>Comparative genomics reveals insights into cyanobacterial evolution and habitat adaptation.</title>
        <authorList>
            <person name="Chen M.Y."/>
            <person name="Teng W.K."/>
            <person name="Zhao L."/>
            <person name="Hu C.X."/>
            <person name="Zhou Y.K."/>
            <person name="Han B.P."/>
            <person name="Song L.R."/>
            <person name="Shu W.S."/>
        </authorList>
    </citation>
    <scope>NUCLEOTIDE SEQUENCE [LARGE SCALE GENOMIC DNA]</scope>
    <source>
        <strain evidence="3 4">FACHB-196</strain>
    </source>
</reference>
<accession>A0ABR8FB28</accession>
<feature type="signal peptide" evidence="1">
    <location>
        <begin position="1"/>
        <end position="34"/>
    </location>
</feature>
<protein>
    <submittedName>
        <fullName evidence="3">PEP-CTERM sorting domain-containing protein</fullName>
    </submittedName>
</protein>
<dbReference type="RefSeq" id="WP_190712352.1">
    <property type="nucleotide sequence ID" value="NZ_JACJST010000004.1"/>
</dbReference>
<dbReference type="NCBIfam" id="TIGR02595">
    <property type="entry name" value="PEP_CTERM"/>
    <property type="match status" value="1"/>
</dbReference>
<evidence type="ECO:0000259" key="2">
    <source>
        <dbReference type="Pfam" id="PF07589"/>
    </source>
</evidence>
<sequence length="274" mass="27593">MTRLSSVKIKPVSALGMASALSLSLVTFQSSANATSIVRITKDAFTADAGLITFSELPVNTLNPTYAPSLYGGVAGAPTVKFGGIFLGQTVGVGPFPAGANPNGFVKGTPTASLTLNPNSPPTRIVNDGANPTSPVLSGSPTFNGPISILFDTDIAGVGLDGGFFNAIGGTAITAFDRTGALLGSVTNTGLGIEFLGLVTDNGQNKIAGLQFSLVGAEPAGFAIDNLRFARAGQVVVPNPTTVPEPASLMGILGLGAFGVTTLRKRKQATAVKA</sequence>
<name>A0ABR8FB28_9NOST</name>
<comment type="caution">
    <text evidence="3">The sequence shown here is derived from an EMBL/GenBank/DDBJ whole genome shotgun (WGS) entry which is preliminary data.</text>
</comment>
<evidence type="ECO:0000256" key="1">
    <source>
        <dbReference type="SAM" id="SignalP"/>
    </source>
</evidence>
<dbReference type="Pfam" id="PF07589">
    <property type="entry name" value="PEP-CTERM"/>
    <property type="match status" value="1"/>
</dbReference>
<keyword evidence="4" id="KW-1185">Reference proteome</keyword>